<reference evidence="5 6" key="1">
    <citation type="journal article" date="2017" name="Mol. Biol. Evol.">
        <title>The 4-celled Tetrabaena socialis nuclear genome reveals the essential components for genetic control of cell number at the origin of multicellularity in the volvocine lineage.</title>
        <authorList>
            <person name="Featherston J."/>
            <person name="Arakaki Y."/>
            <person name="Hanschen E.R."/>
            <person name="Ferris P.J."/>
            <person name="Michod R.E."/>
            <person name="Olson B.J.S.C."/>
            <person name="Nozaki H."/>
            <person name="Durand P.M."/>
        </authorList>
    </citation>
    <scope>NUCLEOTIDE SEQUENCE [LARGE SCALE GENOMIC DNA]</scope>
    <source>
        <strain evidence="5 6">NIES-571</strain>
    </source>
</reference>
<evidence type="ECO:0000259" key="4">
    <source>
        <dbReference type="Pfam" id="PF09118"/>
    </source>
</evidence>
<dbReference type="Pfam" id="PF07250">
    <property type="entry name" value="Glyoxal_oxid_N"/>
    <property type="match status" value="1"/>
</dbReference>
<dbReference type="PANTHER" id="PTHR32208">
    <property type="entry name" value="SECRETED PROTEIN-RELATED"/>
    <property type="match status" value="1"/>
</dbReference>
<sequence>MLAYEAVYYPFNYVLPSGLLFTFCGRTGFILEPSTNLWLQSVPKLRGYASTQFPFTGSSVMLGLYPDRGYQVEIMLFGGQKESTTHDLSTVANRAANRIKLFYDASIRNYTFAGWDDEQMGMGRVMPDSVLLPNGRVIVLNGANTGLAGDSSSGGDSRANFPVLFAEEYNPDAPRGQRFRRMAFSLIARMYHSTACLTTNGTVIIAGCDRCYRFMVTDGWDYVPSPTSKAEYRVEIFSPTYFFQDNVKPAIVDTQSGFMDYDGTFSVTFAFPSVVGGGPGGAPFDVAGRGGALQPGGGRPAGRGNGGVSSLRVTSAVLVAPCSCTHSFNTHQRLVGLRIVSNSASDGSLVVRGPPDINVAPPGMYMLFLLNGNVYSRASWVTLRRP</sequence>
<dbReference type="AlphaFoldDB" id="A0A2J8AG86"/>
<keyword evidence="6" id="KW-1185">Reference proteome</keyword>
<dbReference type="InterPro" id="IPR037293">
    <property type="entry name" value="Gal_Oxidase_central_sf"/>
</dbReference>
<evidence type="ECO:0000256" key="1">
    <source>
        <dbReference type="ARBA" id="ARBA00022729"/>
    </source>
</evidence>
<dbReference type="Pfam" id="PF09118">
    <property type="entry name" value="GO-like_E_set"/>
    <property type="match status" value="1"/>
</dbReference>
<dbReference type="InterPro" id="IPR011043">
    <property type="entry name" value="Gal_Oxase/kelch_b-propeller"/>
</dbReference>
<proteinExistence type="predicted"/>
<dbReference type="InterPro" id="IPR009880">
    <property type="entry name" value="Glyoxal_oxidase_N"/>
</dbReference>
<dbReference type="SUPFAM" id="SSF81296">
    <property type="entry name" value="E set domains"/>
    <property type="match status" value="1"/>
</dbReference>
<feature type="domain" description="Galactose oxidase-like Early set" evidence="4">
    <location>
        <begin position="314"/>
        <end position="382"/>
    </location>
</feature>
<dbReference type="SUPFAM" id="SSF50965">
    <property type="entry name" value="Galactose oxidase, central domain"/>
    <property type="match status" value="1"/>
</dbReference>
<dbReference type="OrthoDB" id="2019572at2759"/>
<evidence type="ECO:0000256" key="2">
    <source>
        <dbReference type="SAM" id="MobiDB-lite"/>
    </source>
</evidence>
<comment type="caution">
    <text evidence="5">The sequence shown here is derived from an EMBL/GenBank/DDBJ whole genome shotgun (WGS) entry which is preliminary data.</text>
</comment>
<dbReference type="PANTHER" id="PTHR32208:SF21">
    <property type="entry name" value="LOW QUALITY PROTEIN: ALDEHYDE OXIDASE GLOX-LIKE"/>
    <property type="match status" value="1"/>
</dbReference>
<evidence type="ECO:0000313" key="5">
    <source>
        <dbReference type="EMBL" id="PNH11506.1"/>
    </source>
</evidence>
<dbReference type="InterPro" id="IPR013783">
    <property type="entry name" value="Ig-like_fold"/>
</dbReference>
<dbReference type="Gene3D" id="2.130.10.80">
    <property type="entry name" value="Galactose oxidase/kelch, beta-propeller"/>
    <property type="match status" value="1"/>
</dbReference>
<dbReference type="CDD" id="cd02851">
    <property type="entry name" value="E_set_GO_C"/>
    <property type="match status" value="1"/>
</dbReference>
<keyword evidence="1" id="KW-0732">Signal</keyword>
<protein>
    <submittedName>
        <fullName evidence="5">Uncharacterized protein</fullName>
    </submittedName>
</protein>
<dbReference type="InterPro" id="IPR015202">
    <property type="entry name" value="GO-like_E_set"/>
</dbReference>
<name>A0A2J8AG86_9CHLO</name>
<dbReference type="Proteomes" id="UP000236333">
    <property type="component" value="Unassembled WGS sequence"/>
</dbReference>
<dbReference type="InterPro" id="IPR014756">
    <property type="entry name" value="Ig_E-set"/>
</dbReference>
<gene>
    <name evidence="5" type="ORF">TSOC_001623</name>
</gene>
<evidence type="ECO:0000259" key="3">
    <source>
        <dbReference type="Pfam" id="PF07250"/>
    </source>
</evidence>
<evidence type="ECO:0000313" key="6">
    <source>
        <dbReference type="Proteomes" id="UP000236333"/>
    </source>
</evidence>
<accession>A0A2J8AG86</accession>
<organism evidence="5 6">
    <name type="scientific">Tetrabaena socialis</name>
    <dbReference type="NCBI Taxonomy" id="47790"/>
    <lineage>
        <taxon>Eukaryota</taxon>
        <taxon>Viridiplantae</taxon>
        <taxon>Chlorophyta</taxon>
        <taxon>core chlorophytes</taxon>
        <taxon>Chlorophyceae</taxon>
        <taxon>CS clade</taxon>
        <taxon>Chlamydomonadales</taxon>
        <taxon>Tetrabaenaceae</taxon>
        <taxon>Tetrabaena</taxon>
    </lineage>
</organism>
<feature type="region of interest" description="Disordered" evidence="2">
    <location>
        <begin position="288"/>
        <end position="307"/>
    </location>
</feature>
<dbReference type="Gene3D" id="2.60.40.10">
    <property type="entry name" value="Immunoglobulins"/>
    <property type="match status" value="1"/>
</dbReference>
<feature type="domain" description="Glyoxal oxidase N-terminal" evidence="3">
    <location>
        <begin position="8"/>
        <end position="241"/>
    </location>
</feature>
<dbReference type="EMBL" id="PGGS01000028">
    <property type="protein sequence ID" value="PNH11506.1"/>
    <property type="molecule type" value="Genomic_DNA"/>
</dbReference>